<organism evidence="1">
    <name type="scientific">Arundo donax</name>
    <name type="common">Giant reed</name>
    <name type="synonym">Donax arundinaceus</name>
    <dbReference type="NCBI Taxonomy" id="35708"/>
    <lineage>
        <taxon>Eukaryota</taxon>
        <taxon>Viridiplantae</taxon>
        <taxon>Streptophyta</taxon>
        <taxon>Embryophyta</taxon>
        <taxon>Tracheophyta</taxon>
        <taxon>Spermatophyta</taxon>
        <taxon>Magnoliopsida</taxon>
        <taxon>Liliopsida</taxon>
        <taxon>Poales</taxon>
        <taxon>Poaceae</taxon>
        <taxon>PACMAD clade</taxon>
        <taxon>Arundinoideae</taxon>
        <taxon>Arundineae</taxon>
        <taxon>Arundo</taxon>
    </lineage>
</organism>
<accession>A0A0A9H484</accession>
<sequence>MPPRRLPNSFVVCAIIKPFFTS</sequence>
<reference evidence="1" key="1">
    <citation type="submission" date="2014-09" db="EMBL/GenBank/DDBJ databases">
        <authorList>
            <person name="Magalhaes I.L.F."/>
            <person name="Oliveira U."/>
            <person name="Santos F.R."/>
            <person name="Vidigal T.H.D.A."/>
            <person name="Brescovit A.D."/>
            <person name="Santos A.J."/>
        </authorList>
    </citation>
    <scope>NUCLEOTIDE SEQUENCE</scope>
    <source>
        <tissue evidence="1">Shoot tissue taken approximately 20 cm above the soil surface</tissue>
    </source>
</reference>
<proteinExistence type="predicted"/>
<dbReference type="EMBL" id="GBRH01170203">
    <property type="protein sequence ID" value="JAE27693.1"/>
    <property type="molecule type" value="Transcribed_RNA"/>
</dbReference>
<protein>
    <submittedName>
        <fullName evidence="1">Uncharacterized protein</fullName>
    </submittedName>
</protein>
<name>A0A0A9H484_ARUDO</name>
<evidence type="ECO:0000313" key="1">
    <source>
        <dbReference type="EMBL" id="JAE27693.1"/>
    </source>
</evidence>
<reference evidence="1" key="2">
    <citation type="journal article" date="2015" name="Data Brief">
        <title>Shoot transcriptome of the giant reed, Arundo donax.</title>
        <authorList>
            <person name="Barrero R.A."/>
            <person name="Guerrero F.D."/>
            <person name="Moolhuijzen P."/>
            <person name="Goolsby J.A."/>
            <person name="Tidwell J."/>
            <person name="Bellgard S.E."/>
            <person name="Bellgard M.I."/>
        </authorList>
    </citation>
    <scope>NUCLEOTIDE SEQUENCE</scope>
    <source>
        <tissue evidence="1">Shoot tissue taken approximately 20 cm above the soil surface</tissue>
    </source>
</reference>
<dbReference type="AlphaFoldDB" id="A0A0A9H484"/>